<dbReference type="InterPro" id="IPR052960">
    <property type="entry name" value="GlcN6P_deaminase-like"/>
</dbReference>
<dbReference type="STRING" id="797419.SAMN05216556_11065"/>
<organism evidence="3 4">
    <name type="scientific">Aequorivita viscosa</name>
    <dbReference type="NCBI Taxonomy" id="797419"/>
    <lineage>
        <taxon>Bacteria</taxon>
        <taxon>Pseudomonadati</taxon>
        <taxon>Bacteroidota</taxon>
        <taxon>Flavobacteriia</taxon>
        <taxon>Flavobacteriales</taxon>
        <taxon>Flavobacteriaceae</taxon>
        <taxon>Aequorivita</taxon>
    </lineage>
</organism>
<dbReference type="GO" id="GO:0005975">
    <property type="term" value="P:carbohydrate metabolic process"/>
    <property type="evidence" value="ECO:0007669"/>
    <property type="project" value="InterPro"/>
</dbReference>
<feature type="domain" description="Glucosamine/galactosamine-6-phosphate isomerase" evidence="2">
    <location>
        <begin position="19"/>
        <end position="241"/>
    </location>
</feature>
<dbReference type="InterPro" id="IPR018321">
    <property type="entry name" value="Glucosamine6P_isomerase_CS"/>
</dbReference>
<gene>
    <name evidence="3" type="ORF">SAMN04487908_11049</name>
</gene>
<evidence type="ECO:0000313" key="4">
    <source>
        <dbReference type="Proteomes" id="UP000184172"/>
    </source>
</evidence>
<dbReference type="NCBIfam" id="TIGR00502">
    <property type="entry name" value="nagB"/>
    <property type="match status" value="1"/>
</dbReference>
<accession>A0A1M6GXW1</accession>
<dbReference type="GO" id="GO:0004342">
    <property type="term" value="F:glucosamine-6-phosphate deaminase activity"/>
    <property type="evidence" value="ECO:0007669"/>
    <property type="project" value="UniProtKB-UniRule"/>
</dbReference>
<evidence type="ECO:0000259" key="2">
    <source>
        <dbReference type="Pfam" id="PF01182"/>
    </source>
</evidence>
<keyword evidence="4" id="KW-1185">Reference proteome</keyword>
<dbReference type="Gene3D" id="3.40.50.1360">
    <property type="match status" value="1"/>
</dbReference>
<dbReference type="Proteomes" id="UP000184172">
    <property type="component" value="Unassembled WGS sequence"/>
</dbReference>
<dbReference type="InterPro" id="IPR006148">
    <property type="entry name" value="Glc/Gal-6P_isomerase"/>
</dbReference>
<dbReference type="InterPro" id="IPR037171">
    <property type="entry name" value="NagB/RpiA_transferase-like"/>
</dbReference>
<dbReference type="RefSeq" id="WP_073217594.1">
    <property type="nucleotide sequence ID" value="NZ_FNNS01000010.1"/>
</dbReference>
<dbReference type="EMBL" id="FQYV01000010">
    <property type="protein sequence ID" value="SHJ14757.1"/>
    <property type="molecule type" value="Genomic_DNA"/>
</dbReference>
<dbReference type="InterPro" id="IPR004547">
    <property type="entry name" value="Glucosamine6P_isomerase"/>
</dbReference>
<evidence type="ECO:0000313" key="3">
    <source>
        <dbReference type="EMBL" id="SHJ14757.1"/>
    </source>
</evidence>
<evidence type="ECO:0000256" key="1">
    <source>
        <dbReference type="NCBIfam" id="TIGR00502"/>
    </source>
</evidence>
<dbReference type="Pfam" id="PF01182">
    <property type="entry name" value="Glucosamine_iso"/>
    <property type="match status" value="1"/>
</dbReference>
<dbReference type="GO" id="GO:0006046">
    <property type="term" value="P:N-acetylglucosamine catabolic process"/>
    <property type="evidence" value="ECO:0007669"/>
    <property type="project" value="UniProtKB-UniRule"/>
</dbReference>
<protein>
    <recommendedName>
        <fullName evidence="1">Glucosamine-6-phosphate deaminase</fullName>
        <ecNumber evidence="1">3.5.99.6</ecNumber>
    </recommendedName>
</protein>
<reference evidence="4" key="1">
    <citation type="submission" date="2016-11" db="EMBL/GenBank/DDBJ databases">
        <authorList>
            <person name="Varghese N."/>
            <person name="Submissions S."/>
        </authorList>
    </citation>
    <scope>NUCLEOTIDE SEQUENCE [LARGE SCALE GENOMIC DNA]</scope>
    <source>
        <strain evidence="4">DSM 26349</strain>
    </source>
</reference>
<dbReference type="PANTHER" id="PTHR42892">
    <property type="entry name" value="GLUCOSAMINE-6-PHOSPHATE DEAMINASE-LIKE PROTEIN BT_0258-RELATED"/>
    <property type="match status" value="1"/>
</dbReference>
<proteinExistence type="predicted"/>
<dbReference type="EC" id="3.5.99.6" evidence="1"/>
<dbReference type="PANTHER" id="PTHR42892:SF1">
    <property type="entry name" value="GLUCOSAMINE-6-PHOSPHATE ISOMERASE"/>
    <property type="match status" value="1"/>
</dbReference>
<dbReference type="PROSITE" id="PS01161">
    <property type="entry name" value="GLC_GALNAC_ISOMERASE"/>
    <property type="match status" value="1"/>
</dbReference>
<dbReference type="CDD" id="cd01399">
    <property type="entry name" value="GlcN6P_deaminase"/>
    <property type="match status" value="1"/>
</dbReference>
<dbReference type="OrthoDB" id="9791139at2"/>
<sequence length="260" mass="29257">MINNFDELSKVNRFNVWSDAEKASIYVARTIAELIVQQQHLGKPAVLGLATGNTPKKVYQELVRLHQNEGLSFHNVISFNLDEYYPIHPESFQSYTYFMKHHLFNHIDIDESNIHIPHTDLSPDRILQYCNDYETKIKNYGGLDLQLLGIGRNGHIGFNEPGSKFDSTTRLVNLHSLTRLDAEADFGTMEMVPHQAISIGIHTITQAKKILLLALGERKSEIINKALKGDVSTDVPASILQTIPQVEIVLDAEAASLIQE</sequence>
<dbReference type="AlphaFoldDB" id="A0A1M6GXW1"/>
<dbReference type="SUPFAM" id="SSF100950">
    <property type="entry name" value="NagB/RpiA/CoA transferase-like"/>
    <property type="match status" value="1"/>
</dbReference>
<name>A0A1M6GXW1_9FLAO</name>